<dbReference type="Gene3D" id="1.10.287.1080">
    <property type="entry name" value="MazG-like"/>
    <property type="match status" value="2"/>
</dbReference>
<feature type="domain" description="NTP pyrophosphohydrolase MazG-like" evidence="5">
    <location>
        <begin position="28"/>
        <end position="100"/>
    </location>
</feature>
<protein>
    <recommendedName>
        <fullName evidence="4">Nucleoside triphosphate pyrophosphohydrolase</fullName>
        <ecNumber evidence="3">3.6.1.8</ecNumber>
    </recommendedName>
</protein>
<dbReference type="Pfam" id="PF03819">
    <property type="entry name" value="MazG"/>
    <property type="match status" value="2"/>
</dbReference>
<dbReference type="PANTHER" id="PTHR30522:SF0">
    <property type="entry name" value="NUCLEOSIDE TRIPHOSPHATE PYROPHOSPHOHYDROLASE"/>
    <property type="match status" value="1"/>
</dbReference>
<dbReference type="FunFam" id="1.10.287.1080:FF:000003">
    <property type="entry name" value="Nucleoside triphosphate pyrophosphohydrolase"/>
    <property type="match status" value="1"/>
</dbReference>
<comment type="catalytic activity">
    <reaction evidence="1">
        <text>ATP + H2O = AMP + diphosphate + H(+)</text>
        <dbReference type="Rhea" id="RHEA:14245"/>
        <dbReference type="ChEBI" id="CHEBI:15377"/>
        <dbReference type="ChEBI" id="CHEBI:15378"/>
        <dbReference type="ChEBI" id="CHEBI:30616"/>
        <dbReference type="ChEBI" id="CHEBI:33019"/>
        <dbReference type="ChEBI" id="CHEBI:456215"/>
        <dbReference type="EC" id="3.6.1.8"/>
    </reaction>
</comment>
<proteinExistence type="inferred from homology"/>
<dbReference type="PANTHER" id="PTHR30522">
    <property type="entry name" value="NUCLEOSIDE TRIPHOSPHATE PYROPHOSPHOHYDROLASE"/>
    <property type="match status" value="1"/>
</dbReference>
<dbReference type="GO" id="GO:0006950">
    <property type="term" value="P:response to stress"/>
    <property type="evidence" value="ECO:0007669"/>
    <property type="project" value="UniProtKB-ARBA"/>
</dbReference>
<dbReference type="AlphaFoldDB" id="D3P954"/>
<evidence type="ECO:0000313" key="7">
    <source>
        <dbReference type="Proteomes" id="UP000001520"/>
    </source>
</evidence>
<evidence type="ECO:0000256" key="4">
    <source>
        <dbReference type="ARBA" id="ARBA00074799"/>
    </source>
</evidence>
<dbReference type="STRING" id="639282.DEFDS_1789"/>
<accession>D3P954</accession>
<evidence type="ECO:0000256" key="1">
    <source>
        <dbReference type="ARBA" id="ARBA00052141"/>
    </source>
</evidence>
<name>D3P954_DEFDS</name>
<dbReference type="NCBIfam" id="NF007113">
    <property type="entry name" value="PRK09562.1"/>
    <property type="match status" value="1"/>
</dbReference>
<reference evidence="6 7" key="1">
    <citation type="journal article" date="2010" name="DNA Res.">
        <title>Bacterial lifestyle in a deep-sea hydrothermal vent chimney revealed by the genome sequence of the thermophilic bacterium Deferribacter desulfuricans SSM1.</title>
        <authorList>
            <person name="Takaki Y."/>
            <person name="Shimamura S."/>
            <person name="Nakagawa S."/>
            <person name="Fukuhara Y."/>
            <person name="Horikawa H."/>
            <person name="Ankai A."/>
            <person name="Harada T."/>
            <person name="Hosoyama A."/>
            <person name="Oguchi A."/>
            <person name="Fukui S."/>
            <person name="Fujita N."/>
            <person name="Takami H."/>
            <person name="Takai K."/>
        </authorList>
    </citation>
    <scope>NUCLEOTIDE SEQUENCE [LARGE SCALE GENOMIC DNA]</scope>
    <source>
        <strain evidence="7">DSM 14783 / JCM 11476 / NBRC 101012 / SSM1</strain>
    </source>
</reference>
<dbReference type="InterPro" id="IPR048015">
    <property type="entry name" value="NTP-PPase_MazG-like_N"/>
</dbReference>
<feature type="domain" description="NTP pyrophosphohydrolase MazG-like" evidence="5">
    <location>
        <begin position="159"/>
        <end position="223"/>
    </location>
</feature>
<dbReference type="KEGG" id="ddf:DEFDS_1789"/>
<dbReference type="CDD" id="cd11529">
    <property type="entry name" value="NTP-PPase_MazG_Cterm"/>
    <property type="match status" value="1"/>
</dbReference>
<dbReference type="CDD" id="cd11528">
    <property type="entry name" value="NTP-PPase_MazG_Nterm"/>
    <property type="match status" value="1"/>
</dbReference>
<dbReference type="GO" id="GO:0006203">
    <property type="term" value="P:dGTP catabolic process"/>
    <property type="evidence" value="ECO:0007669"/>
    <property type="project" value="TreeGrafter"/>
</dbReference>
<dbReference type="OrthoDB" id="9808939at2"/>
<evidence type="ECO:0000256" key="3">
    <source>
        <dbReference type="ARBA" id="ARBA00066372"/>
    </source>
</evidence>
<dbReference type="Proteomes" id="UP000001520">
    <property type="component" value="Chromosome"/>
</dbReference>
<dbReference type="InterPro" id="IPR048011">
    <property type="entry name" value="NTP-PPase_MazG-like_C"/>
</dbReference>
<dbReference type="FunFam" id="1.10.287.1080:FF:000001">
    <property type="entry name" value="Nucleoside triphosphate pyrophosphohydrolase"/>
    <property type="match status" value="1"/>
</dbReference>
<dbReference type="GO" id="GO:0046052">
    <property type="term" value="P:UTP catabolic process"/>
    <property type="evidence" value="ECO:0007669"/>
    <property type="project" value="TreeGrafter"/>
</dbReference>
<dbReference type="GO" id="GO:0047693">
    <property type="term" value="F:ATP diphosphatase activity"/>
    <property type="evidence" value="ECO:0007669"/>
    <property type="project" value="UniProtKB-EC"/>
</dbReference>
<dbReference type="GO" id="GO:0046081">
    <property type="term" value="P:dUTP catabolic process"/>
    <property type="evidence" value="ECO:0007669"/>
    <property type="project" value="TreeGrafter"/>
</dbReference>
<dbReference type="eggNOG" id="COG3956">
    <property type="taxonomic scope" value="Bacteria"/>
</dbReference>
<evidence type="ECO:0000259" key="5">
    <source>
        <dbReference type="Pfam" id="PF03819"/>
    </source>
</evidence>
<organism evidence="6 7">
    <name type="scientific">Deferribacter desulfuricans (strain DSM 14783 / JCM 11476 / NBRC 101012 / SSM1)</name>
    <dbReference type="NCBI Taxonomy" id="639282"/>
    <lineage>
        <taxon>Bacteria</taxon>
        <taxon>Pseudomonadati</taxon>
        <taxon>Deferribacterota</taxon>
        <taxon>Deferribacteres</taxon>
        <taxon>Deferribacterales</taxon>
        <taxon>Deferribacteraceae</taxon>
        <taxon>Deferribacter</taxon>
    </lineage>
</organism>
<comment type="similarity">
    <text evidence="2">Belongs to the nucleoside triphosphate pyrophosphohydrolase family.</text>
</comment>
<dbReference type="NCBIfam" id="TIGR00444">
    <property type="entry name" value="mazG"/>
    <property type="match status" value="1"/>
</dbReference>
<dbReference type="EMBL" id="AP011529">
    <property type="protein sequence ID" value="BAI81244.1"/>
    <property type="molecule type" value="Genomic_DNA"/>
</dbReference>
<dbReference type="HOGENOM" id="CLU_038356_0_1_0"/>
<dbReference type="GO" id="GO:0046061">
    <property type="term" value="P:dATP catabolic process"/>
    <property type="evidence" value="ECO:0007669"/>
    <property type="project" value="TreeGrafter"/>
</dbReference>
<dbReference type="GO" id="GO:0046076">
    <property type="term" value="P:dTTP catabolic process"/>
    <property type="evidence" value="ECO:0007669"/>
    <property type="project" value="TreeGrafter"/>
</dbReference>
<dbReference type="GO" id="GO:0046047">
    <property type="term" value="P:TTP catabolic process"/>
    <property type="evidence" value="ECO:0007669"/>
    <property type="project" value="TreeGrafter"/>
</dbReference>
<sequence length="258" mass="30395">MEKNFRNLVNIVKKLRAPDGCPWDREQNLYSLKDYVIEETFELIDALDRQDIENIKEELGDLLLHVLFHSLIAEEENLFTLNDVIKTISDKLIRRHPHVFGDIKVNSSEEVMINWEKIKKEEKNTKLKSILDDIPSKLPSILRSYKLQERAKKVGFDWQNSDECMQKVDEEYNELKEAIKTGDLKEIEHELGDLIFALINLSRFLNINADEALRKANNRFIERFKFIEKKLAERGLKPEDVSLKELDELWDIAKDNNL</sequence>
<dbReference type="SUPFAM" id="SSF101386">
    <property type="entry name" value="all-alpha NTP pyrophosphatases"/>
    <property type="match status" value="2"/>
</dbReference>
<keyword evidence="6" id="KW-0378">Hydrolase</keyword>
<dbReference type="InterPro" id="IPR004518">
    <property type="entry name" value="MazG-like_dom"/>
</dbReference>
<dbReference type="InterPro" id="IPR011551">
    <property type="entry name" value="NTP_PyrPHydrolase_MazG"/>
</dbReference>
<evidence type="ECO:0000256" key="2">
    <source>
        <dbReference type="ARBA" id="ARBA00061115"/>
    </source>
</evidence>
<dbReference type="EC" id="3.6.1.8" evidence="3"/>
<evidence type="ECO:0000313" key="6">
    <source>
        <dbReference type="EMBL" id="BAI81244.1"/>
    </source>
</evidence>
<keyword evidence="7" id="KW-1185">Reference proteome</keyword>
<dbReference type="RefSeq" id="WP_013008489.1">
    <property type="nucleotide sequence ID" value="NC_013939.1"/>
</dbReference>
<gene>
    <name evidence="6" type="ordered locus">DEFDS_1789</name>
</gene>